<evidence type="ECO:0000313" key="3">
    <source>
        <dbReference type="Proteomes" id="UP000439780"/>
    </source>
</evidence>
<comment type="caution">
    <text evidence="2">The sequence shown here is derived from an EMBL/GenBank/DDBJ whole genome shotgun (WGS) entry which is preliminary data.</text>
</comment>
<evidence type="ECO:0000313" key="2">
    <source>
        <dbReference type="EMBL" id="MXP29313.1"/>
    </source>
</evidence>
<accession>A0A845AJH9</accession>
<dbReference type="Proteomes" id="UP000439780">
    <property type="component" value="Unassembled WGS sequence"/>
</dbReference>
<gene>
    <name evidence="2" type="ORF">GRI58_10820</name>
</gene>
<dbReference type="EMBL" id="WTYA01000008">
    <property type="protein sequence ID" value="MXP29313.1"/>
    <property type="molecule type" value="Genomic_DNA"/>
</dbReference>
<dbReference type="AlphaFoldDB" id="A0A845AJH9"/>
<reference evidence="2 3" key="1">
    <citation type="submission" date="2019-12" db="EMBL/GenBank/DDBJ databases">
        <title>Genomic-based taxomic classification of the family Erythrobacteraceae.</title>
        <authorList>
            <person name="Xu L."/>
        </authorList>
    </citation>
    <scope>NUCLEOTIDE SEQUENCE [LARGE SCALE GENOMIC DNA]</scope>
    <source>
        <strain evidence="2 3">KEMB 9005-328</strain>
    </source>
</reference>
<keyword evidence="1" id="KW-0175">Coiled coil</keyword>
<protein>
    <recommendedName>
        <fullName evidence="4">Competence protein CoiA-like protein</fullName>
    </recommendedName>
</protein>
<sequence>MSKPNPLGFKDHSPFSGFSDELIYGVGADGQTIHISEVDRGLACKCQCPACDHVLIAKKGKKQAHHFAHYNAGGSCKHVAETNAHIWAKDVLEREKRLVIPAVIAEHNGNTHEVSPAKIHEFAHTRLEKRLGTIVPDVILETASGAQLIVEVRVTHASEEAKLETLHRDNLSAIEIDLRRFRTSSDRQAVEEALLTDAPREWLSNAKQAKFDERLRNRIEAAEARKAKEAEARAKRLELAEQEKERRAKEQLERSVRTLTQAIRNQSEFDQELPDFVDGIMQEFGGINWSDAQALGFCVDQRVWQAELILKYLTYPNALEYHGFDEITVRDAMRAIDHCLIPAFRQAIPSPVRTRLRETWPRARVPEEAIETFFDWLVADGYLTPTREGAYSLNEDYADALHERERHRQAYERRLENLRGQIGSIMSKLPAPEQAGFNQELWEKAPLGEFRDCPEALCQKGDEIYREFERAIRQIELMFDGGAAVIRLLGLPLSGEVERAHIRERDRKLRAAANRRQSLTEAAQLQLEDEAHAWLSAPSEDDEELSRIDQAGLDDLSYQHARGELERATKARHARIRAQNEALSCQAELREAAAKVYDKERLELFLSASDPRIGKSPIQHCTNQRTLRECLALLPKKRRAERSR</sequence>
<organism evidence="2 3">
    <name type="scientific">Qipengyuania algicida</name>
    <dbReference type="NCBI Taxonomy" id="1836209"/>
    <lineage>
        <taxon>Bacteria</taxon>
        <taxon>Pseudomonadati</taxon>
        <taxon>Pseudomonadota</taxon>
        <taxon>Alphaproteobacteria</taxon>
        <taxon>Sphingomonadales</taxon>
        <taxon>Erythrobacteraceae</taxon>
        <taxon>Qipengyuania</taxon>
    </lineage>
</organism>
<keyword evidence="3" id="KW-1185">Reference proteome</keyword>
<feature type="coiled-coil region" evidence="1">
    <location>
        <begin position="401"/>
        <end position="428"/>
    </location>
</feature>
<name>A0A845AJH9_9SPHN</name>
<feature type="coiled-coil region" evidence="1">
    <location>
        <begin position="212"/>
        <end position="262"/>
    </location>
</feature>
<dbReference type="RefSeq" id="WP_160753621.1">
    <property type="nucleotide sequence ID" value="NZ_WTYA01000008.1"/>
</dbReference>
<evidence type="ECO:0008006" key="4">
    <source>
        <dbReference type="Google" id="ProtNLM"/>
    </source>
</evidence>
<evidence type="ECO:0000256" key="1">
    <source>
        <dbReference type="SAM" id="Coils"/>
    </source>
</evidence>
<proteinExistence type="predicted"/>
<dbReference type="OrthoDB" id="9134102at2"/>